<keyword evidence="2" id="KW-1185">Reference proteome</keyword>
<organism evidence="1 2">
    <name type="scientific">Fusarium decemcellulare</name>
    <dbReference type="NCBI Taxonomy" id="57161"/>
    <lineage>
        <taxon>Eukaryota</taxon>
        <taxon>Fungi</taxon>
        <taxon>Dikarya</taxon>
        <taxon>Ascomycota</taxon>
        <taxon>Pezizomycotina</taxon>
        <taxon>Sordariomycetes</taxon>
        <taxon>Hypocreomycetidae</taxon>
        <taxon>Hypocreales</taxon>
        <taxon>Nectriaceae</taxon>
        <taxon>Fusarium</taxon>
        <taxon>Fusarium decemcellulare species complex</taxon>
    </lineage>
</organism>
<name>A0ACC1SDT2_9HYPO</name>
<reference evidence="1" key="1">
    <citation type="submission" date="2022-08" db="EMBL/GenBank/DDBJ databases">
        <title>Genome Sequence of Fusarium decemcellulare.</title>
        <authorList>
            <person name="Buettner E."/>
        </authorList>
    </citation>
    <scope>NUCLEOTIDE SEQUENCE</scope>
    <source>
        <strain evidence="1">Babe19</strain>
    </source>
</reference>
<evidence type="ECO:0000313" key="2">
    <source>
        <dbReference type="Proteomes" id="UP001148629"/>
    </source>
</evidence>
<protein>
    <submittedName>
        <fullName evidence="1">Uncharacterized protein</fullName>
    </submittedName>
</protein>
<proteinExistence type="predicted"/>
<dbReference type="Proteomes" id="UP001148629">
    <property type="component" value="Unassembled WGS sequence"/>
</dbReference>
<gene>
    <name evidence="1" type="ORF">NM208_g6310</name>
</gene>
<sequence length="505" mass="57580">MAVFRKDLPSYVMPGQPVPPHREWISLDHNDLAECLTPWIGDNPTLEQRRNYMDLYLDWILTRGIDESEKIRQQAERNVVLQRPFWIDMSEDDFEHEADKEYWKLWFQPISPQHPPWPWHRRSTSDSYSTRSQTFARLKGELHLDNQENLRPAPVPTEVTVQGSQMEVESLRNALQSKNETITNLKAQLQSAKDGLAEKEDALQKKDEVIQSLQKTPNEHNLSKDSRKCRRAVSPGPSIRKHPIAGVLYEFASRASSLPVADGRMFDLETILFVAEALSEEMVLPRINDFLQRSTLDRWFCFNDVQEKGHYAQPLEGTDSVTCWEHQVECRHVMVTEVDSTQLQLAKDILTEKEDAICEISQWMQRGGLFRCWDKPAADTIKTQQPDQPPSTPATAEAPAVILMSAGPADLSQFDDAGIHQFLATNPTVKNVVAPNIKKELDVESSKLKTELEGGLCRLESRHSSWSRRSWSGELKVEDGAGVNTEDRCHRAESLEPPVEGLILQ</sequence>
<dbReference type="EMBL" id="JANRMS010000578">
    <property type="protein sequence ID" value="KAJ3537448.1"/>
    <property type="molecule type" value="Genomic_DNA"/>
</dbReference>
<evidence type="ECO:0000313" key="1">
    <source>
        <dbReference type="EMBL" id="KAJ3537448.1"/>
    </source>
</evidence>
<comment type="caution">
    <text evidence="1">The sequence shown here is derived from an EMBL/GenBank/DDBJ whole genome shotgun (WGS) entry which is preliminary data.</text>
</comment>
<accession>A0ACC1SDT2</accession>